<evidence type="ECO:0000256" key="6">
    <source>
        <dbReference type="ARBA" id="ARBA00022692"/>
    </source>
</evidence>
<dbReference type="Proteomes" id="UP000295530">
    <property type="component" value="Unassembled WGS sequence"/>
</dbReference>
<evidence type="ECO:0000313" key="14">
    <source>
        <dbReference type="Proteomes" id="UP000295530"/>
    </source>
</evidence>
<feature type="signal peptide" evidence="10">
    <location>
        <begin position="1"/>
        <end position="26"/>
    </location>
</feature>
<evidence type="ECO:0000256" key="1">
    <source>
        <dbReference type="ARBA" id="ARBA00004571"/>
    </source>
</evidence>
<name>A0A4R6DPS3_SCAGO</name>
<keyword evidence="9" id="KW-0998">Cell outer membrane</keyword>
<dbReference type="Gene3D" id="2.60.40.3110">
    <property type="match status" value="1"/>
</dbReference>
<dbReference type="InterPro" id="IPR000015">
    <property type="entry name" value="Fimb_usher"/>
</dbReference>
<dbReference type="InterPro" id="IPR042186">
    <property type="entry name" value="FimD_plug_dom"/>
</dbReference>
<dbReference type="InterPro" id="IPR037224">
    <property type="entry name" value="PapC_N_sf"/>
</dbReference>
<dbReference type="FunFam" id="2.60.40.3110:FF:000001">
    <property type="entry name" value="Putative fimbrial outer membrane usher"/>
    <property type="match status" value="1"/>
</dbReference>
<dbReference type="AlphaFoldDB" id="A0A4R6DPS3"/>
<keyword evidence="4" id="KW-1134">Transmembrane beta strand</keyword>
<feature type="domain" description="PapC-like C-terminal" evidence="11">
    <location>
        <begin position="785"/>
        <end position="847"/>
    </location>
</feature>
<dbReference type="EMBL" id="SNVX01000036">
    <property type="protein sequence ID" value="TDN47026.1"/>
    <property type="molecule type" value="Genomic_DNA"/>
</dbReference>
<keyword evidence="7 10" id="KW-0732">Signal</keyword>
<proteinExistence type="inferred from homology"/>
<dbReference type="Pfam" id="PF13954">
    <property type="entry name" value="PapC_N"/>
    <property type="match status" value="1"/>
</dbReference>
<keyword evidence="8" id="KW-0472">Membrane</keyword>
<dbReference type="Gene3D" id="3.10.20.410">
    <property type="match status" value="1"/>
</dbReference>
<organism evidence="13 14">
    <name type="scientific">Scandinavium goeteborgense</name>
    <dbReference type="NCBI Taxonomy" id="1851514"/>
    <lineage>
        <taxon>Bacteria</taxon>
        <taxon>Pseudomonadati</taxon>
        <taxon>Pseudomonadota</taxon>
        <taxon>Gammaproteobacteria</taxon>
        <taxon>Enterobacterales</taxon>
        <taxon>Enterobacteriaceae</taxon>
        <taxon>Scandinavium</taxon>
    </lineage>
</organism>
<feature type="domain" description="PapC N-terminal" evidence="12">
    <location>
        <begin position="29"/>
        <end position="179"/>
    </location>
</feature>
<dbReference type="Gene3D" id="2.60.40.2070">
    <property type="match status" value="1"/>
</dbReference>
<comment type="similarity">
    <text evidence="2">Belongs to the fimbrial export usher family.</text>
</comment>
<keyword evidence="6" id="KW-0812">Transmembrane</keyword>
<dbReference type="SUPFAM" id="SSF141729">
    <property type="entry name" value="FimD N-terminal domain-like"/>
    <property type="match status" value="1"/>
</dbReference>
<evidence type="ECO:0000256" key="4">
    <source>
        <dbReference type="ARBA" id="ARBA00022452"/>
    </source>
</evidence>
<dbReference type="OrthoDB" id="6554712at2"/>
<evidence type="ECO:0000313" key="13">
    <source>
        <dbReference type="EMBL" id="TDN47026.1"/>
    </source>
</evidence>
<comment type="subcellular location">
    <subcellularLocation>
        <location evidence="1">Cell outer membrane</location>
        <topology evidence="1">Multi-pass membrane protein</topology>
    </subcellularLocation>
</comment>
<dbReference type="Pfam" id="PF13953">
    <property type="entry name" value="PapC_C"/>
    <property type="match status" value="1"/>
</dbReference>
<keyword evidence="14" id="KW-1185">Reference proteome</keyword>
<evidence type="ECO:0000256" key="8">
    <source>
        <dbReference type="ARBA" id="ARBA00023136"/>
    </source>
</evidence>
<evidence type="ECO:0000256" key="7">
    <source>
        <dbReference type="ARBA" id="ARBA00022729"/>
    </source>
</evidence>
<protein>
    <submittedName>
        <fullName evidence="13">Outer membrane usher protein</fullName>
    </submittedName>
</protein>
<keyword evidence="5" id="KW-1029">Fimbrium biogenesis</keyword>
<evidence type="ECO:0000256" key="10">
    <source>
        <dbReference type="SAM" id="SignalP"/>
    </source>
</evidence>
<dbReference type="GO" id="GO:0009297">
    <property type="term" value="P:pilus assembly"/>
    <property type="evidence" value="ECO:0007669"/>
    <property type="project" value="InterPro"/>
</dbReference>
<dbReference type="GO" id="GO:0015473">
    <property type="term" value="F:fimbrial usher porin activity"/>
    <property type="evidence" value="ECO:0007669"/>
    <property type="project" value="InterPro"/>
</dbReference>
<dbReference type="PANTHER" id="PTHR30451:SF21">
    <property type="entry name" value="FIMBRIAL USHER DOMAIN-CONTAINING PROTEIN YDET-RELATED"/>
    <property type="match status" value="1"/>
</dbReference>
<evidence type="ECO:0000256" key="3">
    <source>
        <dbReference type="ARBA" id="ARBA00022448"/>
    </source>
</evidence>
<keyword evidence="3" id="KW-0813">Transport</keyword>
<evidence type="ECO:0000259" key="12">
    <source>
        <dbReference type="Pfam" id="PF13954"/>
    </source>
</evidence>
<dbReference type="Pfam" id="PF00577">
    <property type="entry name" value="Usher"/>
    <property type="match status" value="1"/>
</dbReference>
<dbReference type="InterPro" id="IPR025885">
    <property type="entry name" value="PapC_N"/>
</dbReference>
<dbReference type="InterPro" id="IPR025949">
    <property type="entry name" value="PapC-like_C"/>
</dbReference>
<comment type="caution">
    <text evidence="13">The sequence shown here is derived from an EMBL/GenBank/DDBJ whole genome shotgun (WGS) entry which is preliminary data.</text>
</comment>
<evidence type="ECO:0000256" key="9">
    <source>
        <dbReference type="ARBA" id="ARBA00023237"/>
    </source>
</evidence>
<dbReference type="NCBIfam" id="NF011745">
    <property type="entry name" value="PRK15198.1"/>
    <property type="match status" value="1"/>
</dbReference>
<dbReference type="GO" id="GO:0009279">
    <property type="term" value="C:cell outer membrane"/>
    <property type="evidence" value="ECO:0007669"/>
    <property type="project" value="UniProtKB-SubCell"/>
</dbReference>
<evidence type="ECO:0000256" key="5">
    <source>
        <dbReference type="ARBA" id="ARBA00022558"/>
    </source>
</evidence>
<dbReference type="FunFam" id="2.60.40.2610:FF:000001">
    <property type="entry name" value="Outer membrane fimbrial usher protein"/>
    <property type="match status" value="1"/>
</dbReference>
<feature type="chain" id="PRO_5020190702" evidence="10">
    <location>
        <begin position="27"/>
        <end position="864"/>
    </location>
</feature>
<dbReference type="NCBIfam" id="NF011740">
    <property type="entry name" value="PRK15193.1"/>
    <property type="match status" value="1"/>
</dbReference>
<reference evidence="13 14" key="1">
    <citation type="submission" date="2019-03" db="EMBL/GenBank/DDBJ databases">
        <title>Genomic analyses of the natural microbiome of Caenorhabditis elegans.</title>
        <authorList>
            <person name="Samuel B."/>
        </authorList>
    </citation>
    <scope>NUCLEOTIDE SEQUENCE [LARGE SCALE GENOMIC DNA]</scope>
    <source>
        <strain evidence="13 14">BIGb0156</strain>
    </source>
</reference>
<gene>
    <name evidence="13" type="ORF">EC847_1367</name>
</gene>
<dbReference type="PANTHER" id="PTHR30451">
    <property type="entry name" value="OUTER MEMBRANE USHER PROTEIN"/>
    <property type="match status" value="1"/>
</dbReference>
<accession>A0A4R6DPS3</accession>
<dbReference type="RefSeq" id="WP_133462616.1">
    <property type="nucleotide sequence ID" value="NZ_SNVX01000036.1"/>
</dbReference>
<sequence length="864" mass="93885">MRVQNKSYKIAPLAVAIAMASANGYADEYFNPAFLSDDPSAVADLSRFEGGTQAPGTYRVDIYLNDTFQSRKDIQFQAATSLPSAGADETGLTPCLTPAQLSTMGVNIEGKPTLAEADPDKCLDIASAIEGATTHFNFEQLRLDISFPQAMMNNSVRGYIPPSQWDEGINALMLNYNFSGSNNDDKQSSASNNYFLGLHSGLNLGPWRLRDYSTWNYSSSSHNSNSDWQHINTWIERAIIPLRSELVIGDSTTPSDVFDSLGFRGVQLASDDNMLPDSLRGFAPTIRGIARTHAQVTIRQNGYTIYQSYIPPGAFEINDLFPTSSSGDLIVEVKETDGSVNVYSVPYASVPILQREGHIKYAVTAGKYRSNSEQQDDVNFAQSTLLWGLPAGFTAYGGTQVTKNYNAYALGLGVNVGTFGALSLDVTQANSILADDSKHSGASLRFLYGKSLNSTGTNFQLVGYRYSTEGFYTLEESTRQRMNGYAGNPQSDDPQSQIAPSDYYDLRNNKRDKIQLNISQQLGSNGSIYINGSRQTYWRTGVVNTLVQTGYSGNLYGVSWTLNYSYNKVPGLREADNRVALGISIPLGQWLTPPGDITHQQHNAYATYSISNDTRGHTTQNAGLSGTLLEDDNLNYNIQQGYQNQSGGASGSVSMNYDGSWGSASAGYNYSDNGNYQQVNYGLSGAIVAHRNGITLSQPLGETNVLIAAPGADDVKVEGNAGLRTDWRGYAVVPYATTYRRNRMALDTTTLPENVDLDDTVVNVVPTRGALVRASFDTHVGARALLNLTHNGNVVPFGAIVTTEQGSNSIVGDDGQVYLSGLAQQGTLTVRWGDGDARHCVVTYRLPDDATRNAINKLTRECQS</sequence>
<evidence type="ECO:0000259" key="11">
    <source>
        <dbReference type="Pfam" id="PF13953"/>
    </source>
</evidence>
<evidence type="ECO:0000256" key="2">
    <source>
        <dbReference type="ARBA" id="ARBA00008064"/>
    </source>
</evidence>
<dbReference type="Gene3D" id="2.60.40.2610">
    <property type="entry name" value="Outer membrane usher protein FimD, plug domain"/>
    <property type="match status" value="1"/>
</dbReference>
<dbReference type="InterPro" id="IPR043142">
    <property type="entry name" value="PapC-like_C_sf"/>
</dbReference>